<dbReference type="SUPFAM" id="SSF51161">
    <property type="entry name" value="Trimeric LpxA-like enzymes"/>
    <property type="match status" value="1"/>
</dbReference>
<reference evidence="3 4" key="1">
    <citation type="submission" date="2019-02" db="EMBL/GenBank/DDBJ databases">
        <title>Deep-cultivation of Planctomycetes and their phenomic and genomic characterization uncovers novel biology.</title>
        <authorList>
            <person name="Wiegand S."/>
            <person name="Jogler M."/>
            <person name="Boedeker C."/>
            <person name="Pinto D."/>
            <person name="Vollmers J."/>
            <person name="Rivas-Marin E."/>
            <person name="Kohn T."/>
            <person name="Peeters S.H."/>
            <person name="Heuer A."/>
            <person name="Rast P."/>
            <person name="Oberbeckmann S."/>
            <person name="Bunk B."/>
            <person name="Jeske O."/>
            <person name="Meyerdierks A."/>
            <person name="Storesund J.E."/>
            <person name="Kallscheuer N."/>
            <person name="Luecker S."/>
            <person name="Lage O.M."/>
            <person name="Pohl T."/>
            <person name="Merkel B.J."/>
            <person name="Hornburger P."/>
            <person name="Mueller R.-W."/>
            <person name="Bruemmer F."/>
            <person name="Labrenz M."/>
            <person name="Spormann A.M."/>
            <person name="Op Den Camp H."/>
            <person name="Overmann J."/>
            <person name="Amann R."/>
            <person name="Jetten M.S.M."/>
            <person name="Mascher T."/>
            <person name="Medema M.H."/>
            <person name="Devos D.P."/>
            <person name="Kaster A.-K."/>
            <person name="Ovreas L."/>
            <person name="Rohde M."/>
            <person name="Galperin M.Y."/>
            <person name="Jogler C."/>
        </authorList>
    </citation>
    <scope>NUCLEOTIDE SEQUENCE [LARGE SCALE GENOMIC DNA]</scope>
    <source>
        <strain evidence="3 4">Poly59</strain>
    </source>
</reference>
<dbReference type="PANTHER" id="PTHR43584:SF9">
    <property type="entry name" value="TRANSFERASE HEXAPEPTIDE REPEAT CONTAINING PROTEIN"/>
    <property type="match status" value="1"/>
</dbReference>
<evidence type="ECO:0000256" key="1">
    <source>
        <dbReference type="ARBA" id="ARBA00022679"/>
    </source>
</evidence>
<accession>A0A5C6F1V9</accession>
<evidence type="ECO:0000313" key="4">
    <source>
        <dbReference type="Proteomes" id="UP000317977"/>
    </source>
</evidence>
<name>A0A5C6F1V9_9BACT</name>
<dbReference type="CDD" id="cd05635">
    <property type="entry name" value="LbH_unknown"/>
    <property type="match status" value="1"/>
</dbReference>
<dbReference type="RefSeq" id="WP_146533337.1">
    <property type="nucleotide sequence ID" value="NZ_SJPX01000002.1"/>
</dbReference>
<evidence type="ECO:0000313" key="3">
    <source>
        <dbReference type="EMBL" id="TWU55075.1"/>
    </source>
</evidence>
<dbReference type="EMBL" id="SJPX01000002">
    <property type="protein sequence ID" value="TWU55075.1"/>
    <property type="molecule type" value="Genomic_DNA"/>
</dbReference>
<dbReference type="AlphaFoldDB" id="A0A5C6F1V9"/>
<dbReference type="Proteomes" id="UP000317977">
    <property type="component" value="Unassembled WGS sequence"/>
</dbReference>
<gene>
    <name evidence="3" type="primary">glmU_1</name>
    <name evidence="3" type="ORF">Poly59_13680</name>
</gene>
<dbReference type="Pfam" id="PF13562">
    <property type="entry name" value="NTP_transf_4"/>
    <property type="match status" value="1"/>
</dbReference>
<protein>
    <submittedName>
        <fullName evidence="3">Bifunctional protein GlmU</fullName>
        <ecNumber evidence="3">2.3.1.157</ecNumber>
    </submittedName>
</protein>
<dbReference type="OrthoDB" id="234332at2"/>
<sequence>MQIICFEDDRVDQLRPIAIARPAYAITSASFCLVDWLKRLPGKLTGSVRPYLQVIQQLDHGIDRVPDTIDDADGVLLVNARVMPTVEQEKTLGELVKLGRSGIVVDGEDGSILAARMTAADVASVDADETYSLIERLLAKAGQLDRLEHKLAAFCWPHDIIACHMKEMATSMNRRLELGRYTETSDGVFVGQGVQIGQYAAVDTSAGPIIFEDNVKVGPFCYLSGPVHAGAGTRVIEHSALKDGVSLGHTTKIGGEVEASVIEPYTNKQHHGFLGHSYLGSWINLGAGTCNSDLKNTYGKINITYGDRKTATGMQFLGCFVGDYSKTAINTSIFTGKVIGVCSMMYGFVTSNVPSYVNYARLFGQTSLLPADVMINTQKRMFSRRKVEQRDCDKQLIRDMYDLTADERSADPDIL</sequence>
<proteinExistence type="predicted"/>
<dbReference type="InterPro" id="IPR023917">
    <property type="entry name" value="Bifunctiontional_GlmU_bac-type"/>
</dbReference>
<keyword evidence="2 3" id="KW-0012">Acyltransferase</keyword>
<dbReference type="PANTHER" id="PTHR43584">
    <property type="entry name" value="NUCLEOTIDYL TRANSFERASE"/>
    <property type="match status" value="1"/>
</dbReference>
<dbReference type="EC" id="2.3.1.157" evidence="3"/>
<evidence type="ECO:0000256" key="2">
    <source>
        <dbReference type="ARBA" id="ARBA00023315"/>
    </source>
</evidence>
<dbReference type="NCBIfam" id="TIGR03991">
    <property type="entry name" value="alt_bact_glmU"/>
    <property type="match status" value="1"/>
</dbReference>
<dbReference type="InterPro" id="IPR011004">
    <property type="entry name" value="Trimer_LpxA-like_sf"/>
</dbReference>
<dbReference type="GO" id="GO:0016779">
    <property type="term" value="F:nucleotidyltransferase activity"/>
    <property type="evidence" value="ECO:0007669"/>
    <property type="project" value="UniProtKB-ARBA"/>
</dbReference>
<comment type="caution">
    <text evidence="3">The sequence shown here is derived from an EMBL/GenBank/DDBJ whole genome shotgun (WGS) entry which is preliminary data.</text>
</comment>
<organism evidence="3 4">
    <name type="scientific">Rubripirellula reticaptiva</name>
    <dbReference type="NCBI Taxonomy" id="2528013"/>
    <lineage>
        <taxon>Bacteria</taxon>
        <taxon>Pseudomonadati</taxon>
        <taxon>Planctomycetota</taxon>
        <taxon>Planctomycetia</taxon>
        <taxon>Pirellulales</taxon>
        <taxon>Pirellulaceae</taxon>
        <taxon>Rubripirellula</taxon>
    </lineage>
</organism>
<dbReference type="GO" id="GO:0019134">
    <property type="term" value="F:glucosamine-1-phosphate N-acetyltransferase activity"/>
    <property type="evidence" value="ECO:0007669"/>
    <property type="project" value="UniProtKB-EC"/>
</dbReference>
<keyword evidence="1 3" id="KW-0808">Transferase</keyword>
<dbReference type="Gene3D" id="2.160.10.10">
    <property type="entry name" value="Hexapeptide repeat proteins"/>
    <property type="match status" value="1"/>
</dbReference>
<keyword evidence="4" id="KW-1185">Reference proteome</keyword>
<dbReference type="InterPro" id="IPR050065">
    <property type="entry name" value="GlmU-like"/>
</dbReference>